<dbReference type="EMBL" id="JAJJMA010156835">
    <property type="protein sequence ID" value="MCL7035445.1"/>
    <property type="molecule type" value="Genomic_DNA"/>
</dbReference>
<protein>
    <recommendedName>
        <fullName evidence="5">RING-type domain-containing protein</fullName>
    </recommendedName>
</protein>
<dbReference type="Gene3D" id="3.30.40.10">
    <property type="entry name" value="Zinc/RING finger domain, C3HC4 (zinc finger)"/>
    <property type="match status" value="1"/>
</dbReference>
<dbReference type="SUPFAM" id="SSF57850">
    <property type="entry name" value="RING/U-box"/>
    <property type="match status" value="1"/>
</dbReference>
<dbReference type="InterPro" id="IPR011016">
    <property type="entry name" value="Znf_RING-CH"/>
</dbReference>
<evidence type="ECO:0000313" key="6">
    <source>
        <dbReference type="EMBL" id="MCL7035445.1"/>
    </source>
</evidence>
<dbReference type="SMART" id="SM00744">
    <property type="entry name" value="RINGv"/>
    <property type="match status" value="1"/>
</dbReference>
<evidence type="ECO:0000256" key="3">
    <source>
        <dbReference type="ARBA" id="ARBA00022833"/>
    </source>
</evidence>
<evidence type="ECO:0000256" key="2">
    <source>
        <dbReference type="ARBA" id="ARBA00022771"/>
    </source>
</evidence>
<comment type="caution">
    <text evidence="6">The sequence shown here is derived from an EMBL/GenBank/DDBJ whole genome shotgun (WGS) entry which is preliminary data.</text>
</comment>
<dbReference type="Pfam" id="PF13639">
    <property type="entry name" value="zf-RING_2"/>
    <property type="match status" value="1"/>
</dbReference>
<evidence type="ECO:0000256" key="1">
    <source>
        <dbReference type="ARBA" id="ARBA00022723"/>
    </source>
</evidence>
<dbReference type="GO" id="GO:0008270">
    <property type="term" value="F:zinc ion binding"/>
    <property type="evidence" value="ECO:0007669"/>
    <property type="project" value="UniProtKB-KW"/>
</dbReference>
<name>A0AA41SI67_PAPNU</name>
<dbReference type="GO" id="GO:0016567">
    <property type="term" value="P:protein ubiquitination"/>
    <property type="evidence" value="ECO:0007669"/>
    <property type="project" value="TreeGrafter"/>
</dbReference>
<dbReference type="AlphaFoldDB" id="A0AA41SI67"/>
<feature type="domain" description="RING-type" evidence="5">
    <location>
        <begin position="89"/>
        <end position="133"/>
    </location>
</feature>
<dbReference type="GO" id="GO:0061630">
    <property type="term" value="F:ubiquitin protein ligase activity"/>
    <property type="evidence" value="ECO:0007669"/>
    <property type="project" value="TreeGrafter"/>
</dbReference>
<dbReference type="SMART" id="SM00184">
    <property type="entry name" value="RING"/>
    <property type="match status" value="1"/>
</dbReference>
<dbReference type="PANTHER" id="PTHR45969">
    <property type="entry name" value="RING ZINC FINGER PROTEIN-RELATED"/>
    <property type="match status" value="1"/>
</dbReference>
<dbReference type="InterPro" id="IPR013083">
    <property type="entry name" value="Znf_RING/FYVE/PHD"/>
</dbReference>
<gene>
    <name evidence="6" type="ORF">MKW94_010433</name>
    <name evidence="7" type="ORF">MKW94_016519</name>
</gene>
<evidence type="ECO:0000313" key="7">
    <source>
        <dbReference type="EMBL" id="MCL7041571.1"/>
    </source>
</evidence>
<keyword evidence="3" id="KW-0862">Zinc</keyword>
<accession>A0AA41SI67</accession>
<evidence type="ECO:0000259" key="5">
    <source>
        <dbReference type="PROSITE" id="PS50089"/>
    </source>
</evidence>
<dbReference type="Proteomes" id="UP001177140">
    <property type="component" value="Unassembled WGS sequence"/>
</dbReference>
<keyword evidence="1" id="KW-0479">Metal-binding</keyword>
<evidence type="ECO:0000256" key="4">
    <source>
        <dbReference type="PROSITE-ProRule" id="PRU00175"/>
    </source>
</evidence>
<dbReference type="InterPro" id="IPR001841">
    <property type="entry name" value="Znf_RING"/>
</dbReference>
<dbReference type="PANTHER" id="PTHR45969:SF33">
    <property type="entry name" value="RING ZINC FINGER PROTEIN-RELATED"/>
    <property type="match status" value="1"/>
</dbReference>
<evidence type="ECO:0000313" key="8">
    <source>
        <dbReference type="Proteomes" id="UP001177140"/>
    </source>
</evidence>
<keyword evidence="8" id="KW-1185">Reference proteome</keyword>
<dbReference type="EMBL" id="JAJJMA010225046">
    <property type="protein sequence ID" value="MCL7041571.1"/>
    <property type="molecule type" value="Genomic_DNA"/>
</dbReference>
<reference evidence="6" key="1">
    <citation type="submission" date="2022-03" db="EMBL/GenBank/DDBJ databases">
        <title>A functionally conserved STORR gene fusion in Papaver species that diverged 16.8 million years ago.</title>
        <authorList>
            <person name="Catania T."/>
        </authorList>
    </citation>
    <scope>NUCLEOTIDE SEQUENCE</scope>
    <source>
        <strain evidence="6">S-191538</strain>
    </source>
</reference>
<sequence>MAFPASFISYVYYLVIDIFDMISELSSPQFELDLPYRHRMTQSDRDRHLTTPNLQASSSSAADMTKKILPVMMLEDLPTILNCTDHTCCAICLSEYEGKEEIRRLIFCNHIFHRSCLDRWIEYDHRLLCPLCRTALI</sequence>
<organism evidence="6 8">
    <name type="scientific">Papaver nudicaule</name>
    <name type="common">Iceland poppy</name>
    <dbReference type="NCBI Taxonomy" id="74823"/>
    <lineage>
        <taxon>Eukaryota</taxon>
        <taxon>Viridiplantae</taxon>
        <taxon>Streptophyta</taxon>
        <taxon>Embryophyta</taxon>
        <taxon>Tracheophyta</taxon>
        <taxon>Spermatophyta</taxon>
        <taxon>Magnoliopsida</taxon>
        <taxon>Ranunculales</taxon>
        <taxon>Papaveraceae</taxon>
        <taxon>Papaveroideae</taxon>
        <taxon>Papaver</taxon>
    </lineage>
</organism>
<proteinExistence type="predicted"/>
<keyword evidence="2 4" id="KW-0863">Zinc-finger</keyword>
<dbReference type="PROSITE" id="PS50089">
    <property type="entry name" value="ZF_RING_2"/>
    <property type="match status" value="1"/>
</dbReference>